<dbReference type="Pfam" id="PF24548">
    <property type="entry name" value="EF_EFCAB10_C"/>
    <property type="match status" value="1"/>
</dbReference>
<dbReference type="InterPro" id="IPR011992">
    <property type="entry name" value="EF-hand-dom_pair"/>
</dbReference>
<dbReference type="Ensembl" id="ENSSSUT00005027119.1">
    <property type="protein sequence ID" value="ENSSSUP00005023673.1"/>
    <property type="gene ID" value="ENSSSUG00005015358.1"/>
</dbReference>
<feature type="domain" description="EF-hand" evidence="2">
    <location>
        <begin position="107"/>
        <end position="142"/>
    </location>
</feature>
<dbReference type="SUPFAM" id="SSF47473">
    <property type="entry name" value="EF-hand"/>
    <property type="match status" value="1"/>
</dbReference>
<dbReference type="AlphaFoldDB" id="A0A673UDN1"/>
<dbReference type="InterPro" id="IPR049760">
    <property type="entry name" value="DD_EFCAB10"/>
</dbReference>
<dbReference type="PROSITE" id="PS50222">
    <property type="entry name" value="EF_HAND_2"/>
    <property type="match status" value="1"/>
</dbReference>
<reference evidence="3" key="3">
    <citation type="submission" date="2025-09" db="UniProtKB">
        <authorList>
            <consortium name="Ensembl"/>
        </authorList>
    </citation>
    <scope>IDENTIFICATION</scope>
</reference>
<evidence type="ECO:0000313" key="4">
    <source>
        <dbReference type="Proteomes" id="UP000472268"/>
    </source>
</evidence>
<evidence type="ECO:0000256" key="1">
    <source>
        <dbReference type="SAM" id="MobiDB-lite"/>
    </source>
</evidence>
<evidence type="ECO:0000313" key="3">
    <source>
        <dbReference type="Ensembl" id="ENSSSUP00005023673.1"/>
    </source>
</evidence>
<dbReference type="InterPro" id="IPR056587">
    <property type="entry name" value="EF_EFCAB10_C"/>
</dbReference>
<evidence type="ECO:0000259" key="2">
    <source>
        <dbReference type="PROSITE" id="PS50222"/>
    </source>
</evidence>
<name>A0A673UDN1_SURSU</name>
<dbReference type="InterPro" id="IPR002048">
    <property type="entry name" value="EF_hand_dom"/>
</dbReference>
<dbReference type="PANTHER" id="PTHR21847">
    <property type="entry name" value="EF-HAND CALCIUM-BINDING DOMAIN-CONTAINING PROTEIN 10"/>
    <property type="match status" value="1"/>
</dbReference>
<protein>
    <submittedName>
        <fullName evidence="3">EF-hand calcium binding domain 10</fullName>
    </submittedName>
</protein>
<accession>A0A673UDN1</accession>
<dbReference type="CDD" id="cd22976">
    <property type="entry name" value="DD_EFCAB10"/>
    <property type="match status" value="1"/>
</dbReference>
<reference evidence="3 4" key="1">
    <citation type="submission" date="2019-05" db="EMBL/GenBank/DDBJ databases">
        <title>A Chromosome-scale Meerkat (S. suricatta) Genome Assembly.</title>
        <authorList>
            <person name="Dudchenko O."/>
            <person name="Lieberman Aiden E."/>
            <person name="Tung J."/>
            <person name="Barreiro L.B."/>
            <person name="Clutton-Brock T.H."/>
        </authorList>
    </citation>
    <scope>NUCLEOTIDE SEQUENCE [LARGE SCALE GENOMIC DNA]</scope>
</reference>
<gene>
    <name evidence="3" type="primary">EFCAB10</name>
</gene>
<sequence length="175" mass="19907">MGAGGGAERPTLPGRLATAGRRAMQAGPSREQEAKNYLEKHRIMELLNYLTSSLLFFRPEVFTIHKICETTGNTAWLYEEKPREYLISILERLRIAKITGVGFPFFMDNSNIVSMFEMLDTSNKGSISFVQYKEALKTLGLLTADEVLKDDGHAITLDKFRHEVNKRTEEIWTAF</sequence>
<dbReference type="GO" id="GO:0005509">
    <property type="term" value="F:calcium ion binding"/>
    <property type="evidence" value="ECO:0007669"/>
    <property type="project" value="InterPro"/>
</dbReference>
<dbReference type="OMA" id="KRTQEIC"/>
<dbReference type="PANTHER" id="PTHR21847:SF1">
    <property type="entry name" value="EF-HAND CALCIUM-BINDING DOMAIN-CONTAINING PROTEIN 10"/>
    <property type="match status" value="1"/>
</dbReference>
<dbReference type="Proteomes" id="UP000472268">
    <property type="component" value="Chromosome 2"/>
</dbReference>
<organism evidence="3 4">
    <name type="scientific">Suricata suricatta</name>
    <name type="common">Meerkat</name>
    <dbReference type="NCBI Taxonomy" id="37032"/>
    <lineage>
        <taxon>Eukaryota</taxon>
        <taxon>Metazoa</taxon>
        <taxon>Chordata</taxon>
        <taxon>Craniata</taxon>
        <taxon>Vertebrata</taxon>
        <taxon>Euteleostomi</taxon>
        <taxon>Mammalia</taxon>
        <taxon>Eutheria</taxon>
        <taxon>Laurasiatheria</taxon>
        <taxon>Carnivora</taxon>
        <taxon>Feliformia</taxon>
        <taxon>Herpestidae</taxon>
        <taxon>Suricata</taxon>
    </lineage>
</organism>
<proteinExistence type="predicted"/>
<reference evidence="3" key="2">
    <citation type="submission" date="2025-08" db="UniProtKB">
        <authorList>
            <consortium name="Ensembl"/>
        </authorList>
    </citation>
    <scope>IDENTIFICATION</scope>
</reference>
<dbReference type="InterPro" id="IPR039879">
    <property type="entry name" value="EFC10"/>
</dbReference>
<feature type="region of interest" description="Disordered" evidence="1">
    <location>
        <begin position="1"/>
        <end position="31"/>
    </location>
</feature>
<keyword evidence="4" id="KW-1185">Reference proteome</keyword>